<dbReference type="GO" id="GO:0006915">
    <property type="term" value="P:apoptotic process"/>
    <property type="evidence" value="ECO:0007669"/>
    <property type="project" value="UniProtKB-KW"/>
</dbReference>
<feature type="domain" description="Peptidase C14 caspase" evidence="5">
    <location>
        <begin position="4"/>
        <end position="303"/>
    </location>
</feature>
<organism evidence="6 7">
    <name type="scientific">Microthyrium microscopicum</name>
    <dbReference type="NCBI Taxonomy" id="703497"/>
    <lineage>
        <taxon>Eukaryota</taxon>
        <taxon>Fungi</taxon>
        <taxon>Dikarya</taxon>
        <taxon>Ascomycota</taxon>
        <taxon>Pezizomycotina</taxon>
        <taxon>Dothideomycetes</taxon>
        <taxon>Dothideomycetes incertae sedis</taxon>
        <taxon>Microthyriales</taxon>
        <taxon>Microthyriaceae</taxon>
        <taxon>Microthyrium</taxon>
    </lineage>
</organism>
<name>A0A6A6UV45_9PEZI</name>
<reference evidence="6" key="1">
    <citation type="journal article" date="2020" name="Stud. Mycol.">
        <title>101 Dothideomycetes genomes: a test case for predicting lifestyles and emergence of pathogens.</title>
        <authorList>
            <person name="Haridas S."/>
            <person name="Albert R."/>
            <person name="Binder M."/>
            <person name="Bloem J."/>
            <person name="Labutti K."/>
            <person name="Salamov A."/>
            <person name="Andreopoulos B."/>
            <person name="Baker S."/>
            <person name="Barry K."/>
            <person name="Bills G."/>
            <person name="Bluhm B."/>
            <person name="Cannon C."/>
            <person name="Castanera R."/>
            <person name="Culley D."/>
            <person name="Daum C."/>
            <person name="Ezra D."/>
            <person name="Gonzalez J."/>
            <person name="Henrissat B."/>
            <person name="Kuo A."/>
            <person name="Liang C."/>
            <person name="Lipzen A."/>
            <person name="Lutzoni F."/>
            <person name="Magnuson J."/>
            <person name="Mondo S."/>
            <person name="Nolan M."/>
            <person name="Ohm R."/>
            <person name="Pangilinan J."/>
            <person name="Park H.-J."/>
            <person name="Ramirez L."/>
            <person name="Alfaro M."/>
            <person name="Sun H."/>
            <person name="Tritt A."/>
            <person name="Yoshinaga Y."/>
            <person name="Zwiers L.-H."/>
            <person name="Turgeon B."/>
            <person name="Goodwin S."/>
            <person name="Spatafora J."/>
            <person name="Crous P."/>
            <person name="Grigoriev I."/>
        </authorList>
    </citation>
    <scope>NUCLEOTIDE SEQUENCE</scope>
    <source>
        <strain evidence="6">CBS 115976</strain>
    </source>
</reference>
<accession>A0A6A6UV45</accession>
<dbReference type="Proteomes" id="UP000799302">
    <property type="component" value="Unassembled WGS sequence"/>
</dbReference>
<keyword evidence="4" id="KW-0865">Zymogen</keyword>
<proteinExistence type="inferred from homology"/>
<dbReference type="GO" id="GO:0005737">
    <property type="term" value="C:cytoplasm"/>
    <property type="evidence" value="ECO:0007669"/>
    <property type="project" value="TreeGrafter"/>
</dbReference>
<evidence type="ECO:0000259" key="5">
    <source>
        <dbReference type="Pfam" id="PF00656"/>
    </source>
</evidence>
<dbReference type="GO" id="GO:0006508">
    <property type="term" value="P:proteolysis"/>
    <property type="evidence" value="ECO:0007669"/>
    <property type="project" value="InterPro"/>
</dbReference>
<dbReference type="InterPro" id="IPR029030">
    <property type="entry name" value="Caspase-like_dom_sf"/>
</dbReference>
<dbReference type="GO" id="GO:0004197">
    <property type="term" value="F:cysteine-type endopeptidase activity"/>
    <property type="evidence" value="ECO:0007669"/>
    <property type="project" value="InterPro"/>
</dbReference>
<dbReference type="Gene3D" id="3.40.50.12660">
    <property type="match status" value="2"/>
</dbReference>
<evidence type="ECO:0000256" key="2">
    <source>
        <dbReference type="ARBA" id="ARBA00022703"/>
    </source>
</evidence>
<evidence type="ECO:0000256" key="1">
    <source>
        <dbReference type="ARBA" id="ARBA00009005"/>
    </source>
</evidence>
<keyword evidence="3" id="KW-0788">Thiol protease</keyword>
<keyword evidence="7" id="KW-1185">Reference proteome</keyword>
<dbReference type="InterPro" id="IPR011600">
    <property type="entry name" value="Pept_C14_caspase"/>
</dbReference>
<keyword evidence="3" id="KW-0378">Hydrolase</keyword>
<dbReference type="OrthoDB" id="3223806at2759"/>
<protein>
    <submittedName>
        <fullName evidence="6">Peptidase C14</fullName>
    </submittedName>
</protein>
<dbReference type="PANTHER" id="PTHR48104">
    <property type="entry name" value="METACASPASE-4"/>
    <property type="match status" value="1"/>
</dbReference>
<dbReference type="PANTHER" id="PTHR48104:SF30">
    <property type="entry name" value="METACASPASE-1"/>
    <property type="match status" value="1"/>
</dbReference>
<keyword evidence="2" id="KW-0053">Apoptosis</keyword>
<dbReference type="InterPro" id="IPR050452">
    <property type="entry name" value="Metacaspase"/>
</dbReference>
<dbReference type="AlphaFoldDB" id="A0A6A6UV45"/>
<evidence type="ECO:0000313" key="7">
    <source>
        <dbReference type="Proteomes" id="UP000799302"/>
    </source>
</evidence>
<comment type="similarity">
    <text evidence="1">Belongs to the peptidase C14B family.</text>
</comment>
<sequence length="315" mass="34448">MSGRKALLIGINYVGTKNELRGCHSDARNVLNFLQRWGYDPSDCVLLSDEPNVQPGSRSWPSGQNILRAMDWLVRGSEGQSLFFHYSGHGGQVQDSDGSGGLTDTICPVDFQENGQMDSDTLHRHLVSPLPQGASLHAIFDCCHSGTVMELPYTYRTDADGNVNLVDNIKQGIQLAESAAHLMQGGFSMNSVRDAEQLFAGARSFWKGLQHMGGEGGGEEGLAHGEHGQEYYGEVKQVIMYSGCRDDQTSADASIAGAATGAMSWAFLQVMAQFNGQQSYVEILQNTRGMLQQKYSQVPQLSCGEQMDLNRPFRI</sequence>
<dbReference type="EMBL" id="MU004230">
    <property type="protein sequence ID" value="KAF2674834.1"/>
    <property type="molecule type" value="Genomic_DNA"/>
</dbReference>
<keyword evidence="3" id="KW-0645">Protease</keyword>
<evidence type="ECO:0000256" key="4">
    <source>
        <dbReference type="ARBA" id="ARBA00023145"/>
    </source>
</evidence>
<evidence type="ECO:0000313" key="6">
    <source>
        <dbReference type="EMBL" id="KAF2674834.1"/>
    </source>
</evidence>
<dbReference type="SUPFAM" id="SSF52129">
    <property type="entry name" value="Caspase-like"/>
    <property type="match status" value="1"/>
</dbReference>
<gene>
    <name evidence="6" type="ORF">BT63DRAFT_21662</name>
</gene>
<evidence type="ECO:0000256" key="3">
    <source>
        <dbReference type="ARBA" id="ARBA00022807"/>
    </source>
</evidence>
<dbReference type="Pfam" id="PF00656">
    <property type="entry name" value="Peptidase_C14"/>
    <property type="match status" value="1"/>
</dbReference>